<dbReference type="RefSeq" id="WP_114120455.1">
    <property type="nucleotide sequence ID" value="NZ_JPWA01000001.1"/>
</dbReference>
<dbReference type="Gene3D" id="3.20.20.70">
    <property type="entry name" value="Aldolase class I"/>
    <property type="match status" value="2"/>
</dbReference>
<dbReference type="SFLD" id="SFLDS00029">
    <property type="entry name" value="Radical_SAM"/>
    <property type="match status" value="1"/>
</dbReference>
<evidence type="ECO:0000256" key="2">
    <source>
        <dbReference type="ARBA" id="ARBA00022691"/>
    </source>
</evidence>
<dbReference type="SFLD" id="SFLDG01067">
    <property type="entry name" value="SPASM/twitch_domain_containing"/>
    <property type="match status" value="1"/>
</dbReference>
<proteinExistence type="predicted"/>
<comment type="cofactor">
    <cofactor evidence="1">
        <name>[4Fe-4S] cluster</name>
        <dbReference type="ChEBI" id="CHEBI:49883"/>
    </cofactor>
</comment>
<keyword evidence="2" id="KW-0949">S-adenosyl-L-methionine</keyword>
<keyword evidence="7" id="KW-1185">Reference proteome</keyword>
<dbReference type="GO" id="GO:0003824">
    <property type="term" value="F:catalytic activity"/>
    <property type="evidence" value="ECO:0007669"/>
    <property type="project" value="InterPro"/>
</dbReference>
<dbReference type="GO" id="GO:0051536">
    <property type="term" value="F:iron-sulfur cluster binding"/>
    <property type="evidence" value="ECO:0007669"/>
    <property type="project" value="UniProtKB-KW"/>
</dbReference>
<dbReference type="GO" id="GO:0046872">
    <property type="term" value="F:metal ion binding"/>
    <property type="evidence" value="ECO:0007669"/>
    <property type="project" value="UniProtKB-KW"/>
</dbReference>
<dbReference type="InterPro" id="IPR058240">
    <property type="entry name" value="rSAM_sf"/>
</dbReference>
<dbReference type="PANTHER" id="PTHR11228:SF35">
    <property type="entry name" value="MOLYBDENUM COFACTOR BIOSYNTHESIS PROTEIN A-RELATED"/>
    <property type="match status" value="1"/>
</dbReference>
<organism evidence="6 7">
    <name type="scientific">Thalassospira xianhensis MCCC 1A02616</name>
    <dbReference type="NCBI Taxonomy" id="1177929"/>
    <lineage>
        <taxon>Bacteria</taxon>
        <taxon>Pseudomonadati</taxon>
        <taxon>Pseudomonadota</taxon>
        <taxon>Alphaproteobacteria</taxon>
        <taxon>Rhodospirillales</taxon>
        <taxon>Thalassospiraceae</taxon>
        <taxon>Thalassospira</taxon>
    </lineage>
</organism>
<evidence type="ECO:0000256" key="3">
    <source>
        <dbReference type="ARBA" id="ARBA00022723"/>
    </source>
</evidence>
<dbReference type="InterPro" id="IPR007197">
    <property type="entry name" value="rSAM"/>
</dbReference>
<dbReference type="SUPFAM" id="SSF102114">
    <property type="entry name" value="Radical SAM enzymes"/>
    <property type="match status" value="1"/>
</dbReference>
<dbReference type="InterPro" id="IPR050377">
    <property type="entry name" value="Radical_SAM_PqqE_MftC-like"/>
</dbReference>
<accession>A0A367UHN4</accession>
<keyword evidence="3" id="KW-0479">Metal-binding</keyword>
<comment type="caution">
    <text evidence="6">The sequence shown here is derived from an EMBL/GenBank/DDBJ whole genome shotgun (WGS) entry which is preliminary data.</text>
</comment>
<evidence type="ECO:0000256" key="5">
    <source>
        <dbReference type="ARBA" id="ARBA00023014"/>
    </source>
</evidence>
<protein>
    <recommendedName>
        <fullName evidence="8">Radical SAM core domain-containing protein</fullName>
    </recommendedName>
</protein>
<dbReference type="Proteomes" id="UP000252419">
    <property type="component" value="Unassembled WGS sequence"/>
</dbReference>
<sequence length="407" mass="45940">MNHVAANDFEHKKIVVPSPVSARSSMLLQIMPIRSCNLRCKHCFITNQHKKIKDIMSLPLFKKSLDITLEFSKHLPLSALEFDVMGGEIHTLPDDYFAEMAKYACDRTIQHAIEAVETGGYTDRPLEDVAINFMSNYINVSPEKLDMFLEAHDYFEAQWAKVDKAISSQITARFFLHSSWEPDTNRFYKDKVFDQWAANFKRMSDRGARIGLCVTGTRGTIATPVEDLFDMAINKIGAAEVAFDYFGEHGEGKINDELVPDYDATIEWLTKFVQVGKSAGEKAGKSDFVVPHMTPGATLEQMHSRPLSQVTVDYDGTVALESVSAADKQFFKEDVFNIASGTPEDVISRLIKDTQRGINGDFRQMMSLGCLDCRHVEYCQGGYRHYVGRFTEPGQCAGFKQLLDRFM</sequence>
<name>A0A367UHN4_9PROT</name>
<evidence type="ECO:0000313" key="7">
    <source>
        <dbReference type="Proteomes" id="UP000252419"/>
    </source>
</evidence>
<dbReference type="PANTHER" id="PTHR11228">
    <property type="entry name" value="RADICAL SAM DOMAIN PROTEIN"/>
    <property type="match status" value="1"/>
</dbReference>
<keyword evidence="5" id="KW-0411">Iron-sulfur</keyword>
<keyword evidence="4" id="KW-0408">Iron</keyword>
<dbReference type="AlphaFoldDB" id="A0A367UHN4"/>
<evidence type="ECO:0000313" key="6">
    <source>
        <dbReference type="EMBL" id="RCK07825.1"/>
    </source>
</evidence>
<dbReference type="InterPro" id="IPR013785">
    <property type="entry name" value="Aldolase_TIM"/>
</dbReference>
<evidence type="ECO:0000256" key="1">
    <source>
        <dbReference type="ARBA" id="ARBA00001966"/>
    </source>
</evidence>
<gene>
    <name evidence="6" type="ORF">TH5_01970</name>
</gene>
<evidence type="ECO:0008006" key="8">
    <source>
        <dbReference type="Google" id="ProtNLM"/>
    </source>
</evidence>
<dbReference type="EMBL" id="JPWA01000001">
    <property type="protein sequence ID" value="RCK07825.1"/>
    <property type="molecule type" value="Genomic_DNA"/>
</dbReference>
<evidence type="ECO:0000256" key="4">
    <source>
        <dbReference type="ARBA" id="ARBA00023004"/>
    </source>
</evidence>
<reference evidence="6 7" key="1">
    <citation type="submission" date="2014-07" db="EMBL/GenBank/DDBJ databases">
        <title>Draft genome sequence of Thalassospira xianhensis P-4 (MCCC 1A02616).</title>
        <authorList>
            <person name="Lai Q."/>
            <person name="Shao Z."/>
        </authorList>
    </citation>
    <scope>NUCLEOTIDE SEQUENCE [LARGE SCALE GENOMIC DNA]</scope>
    <source>
        <strain evidence="6 7">MCCC 1A02616</strain>
    </source>
</reference>